<dbReference type="Gene3D" id="3.40.50.1100">
    <property type="match status" value="2"/>
</dbReference>
<feature type="compositionally biased region" description="Basic residues" evidence="10">
    <location>
        <begin position="1673"/>
        <end position="1685"/>
    </location>
</feature>
<feature type="site" description="Cleavage; by autolysis" evidence="9">
    <location>
        <begin position="159"/>
        <end position="160"/>
    </location>
</feature>
<dbReference type="OrthoDB" id="77601at2759"/>
<evidence type="ECO:0000256" key="3">
    <source>
        <dbReference type="ARBA" id="ARBA00022618"/>
    </source>
</evidence>
<evidence type="ECO:0000256" key="5">
    <source>
        <dbReference type="ARBA" id="ARBA00023067"/>
    </source>
</evidence>
<comment type="caution">
    <text evidence="12">The sequence shown here is derived from an EMBL/GenBank/DDBJ whole genome shotgun (WGS) entry which is preliminary data.</text>
</comment>
<dbReference type="GO" id="GO:0051301">
    <property type="term" value="P:cell division"/>
    <property type="evidence" value="ECO:0007669"/>
    <property type="project" value="UniProtKB-KW"/>
</dbReference>
<dbReference type="InterPro" id="IPR016024">
    <property type="entry name" value="ARM-type_fold"/>
</dbReference>
<comment type="subcellular location">
    <subcellularLocation>
        <location evidence="1">Nucleus</location>
    </subcellularLocation>
</comment>
<evidence type="ECO:0000256" key="9">
    <source>
        <dbReference type="PIRSR" id="PIRSR600246-3"/>
    </source>
</evidence>
<evidence type="ECO:0000256" key="7">
    <source>
        <dbReference type="ARBA" id="ARBA00023306"/>
    </source>
</evidence>
<dbReference type="GO" id="GO:0007076">
    <property type="term" value="P:mitotic chromosome condensation"/>
    <property type="evidence" value="ECO:0007669"/>
    <property type="project" value="InterPro"/>
</dbReference>
<gene>
    <name evidence="12" type="ORF">CAUJ_LOCUS3992</name>
</gene>
<dbReference type="EMBL" id="CAJGYM010000007">
    <property type="protein sequence ID" value="CAD6188073.1"/>
    <property type="molecule type" value="Genomic_DNA"/>
</dbReference>
<dbReference type="SUPFAM" id="SSF56235">
    <property type="entry name" value="N-terminal nucleophile aminohydrolases (Ntn hydrolases)"/>
    <property type="match status" value="1"/>
</dbReference>
<dbReference type="InterPro" id="IPR037464">
    <property type="entry name" value="Taspase1"/>
</dbReference>
<dbReference type="GO" id="GO:0000779">
    <property type="term" value="C:condensed chromosome, centromeric region"/>
    <property type="evidence" value="ECO:0007669"/>
    <property type="project" value="TreeGrafter"/>
</dbReference>
<dbReference type="Proteomes" id="UP000835052">
    <property type="component" value="Unassembled WGS sequence"/>
</dbReference>
<evidence type="ECO:0000256" key="1">
    <source>
        <dbReference type="ARBA" id="ARBA00004123"/>
    </source>
</evidence>
<dbReference type="Gene3D" id="3.60.20.30">
    <property type="entry name" value="(Glycosyl)asparaginase"/>
    <property type="match status" value="1"/>
</dbReference>
<dbReference type="CDD" id="cd04514">
    <property type="entry name" value="Taspase1_like"/>
    <property type="match status" value="1"/>
</dbReference>
<evidence type="ECO:0000256" key="4">
    <source>
        <dbReference type="ARBA" id="ARBA00022776"/>
    </source>
</evidence>
<feature type="region of interest" description="Disordered" evidence="10">
    <location>
        <begin position="1666"/>
        <end position="1685"/>
    </location>
</feature>
<dbReference type="InterPro" id="IPR011989">
    <property type="entry name" value="ARM-like"/>
</dbReference>
<sequence length="1814" mass="205384">MENVMALHGGASVSFRAEDLMFVADAAKKANVVEAVEVLELCEIFNCGFGSSLTMNANVECEASFMTSQDLKFGAVGAVSRIKTPARVARLLALDDWWNSRKLLHPLVLVGRGAECWALKKEVELVSPEDLVSSRSFEQHLKAVSRLEQEDVVEAAALDTVGAISIDMKNFTSESCTSSGGVILKNPGRIGHSCSFGSGSWAESRIEEDPEGVRRKAIAISSTGHGEALIRADFCRSLARKILGCGSCTSIETLKEFLSSVFPCSSTYFGGIVLLAEDLNESTVTELIVFHNTPFLPVAFRDRRGKKMRSKRIENKDNDVVMENDDIVSESSGEENEDDFVQTTSVSITEMLSEVDGTIDHDKIRNDIYEFGDRADAGDWLAIEQYFPSLASITSMVSTFDDWSVRFRLASFLNSCVLPLKDRILDHASNAIEMRNNEAVAPESRELVKGFSMFVIIVQRLVVQLQLEVTKRQQAADQIRRGKKDLDDESVNWKRYQRDSLISCLCDFLQLSAEVDRKEYKNCMKYIWSPPIVDDELLKIFCNTVLGLMEDPECNKQASQPWLRSVFQIAKILAVEYNMAEQVAKGILEKSLNADYLRDVTSYPFIDILVRLGYNSESRCLRPLIDKLIVITCNVCQKSANVSRPACLLIQSLGEHVPDLVLSQLNFFFKLLEHDNPPVRSSVLVALSDLLRCDYLNDENCRVFERRRIIKLMIFGNIESHLKDHNAQTRAKVMHIMEKLAQQKKIPYDSLCSGLITEIGKRICDKSVLVRKNAMQFLSTFLANNPFGHDFDHVVHMIKLKQLLVEKSQLKNPEHAATSKFEKKWTLLEPSIRTHLDTLLKAHIENPVEYNTENPTELMQALLQTMGDHVRDSVQLYFQLAQQLKIFQLNADDDRESQLAKNHRKLFDDLHTKYVAYHMMEHVKNNEMMLQDEQKKLDYEAKETEKKLQISRLKDKICIETELSQCIKHALRGVHVGELNEMRECIKFLAQCKQFTIRGADAAIRKMCSLIWRSSEEVRKELLDATSEMFRSKNPITKTNDNATVHNLMNVMIDISEEERISVEEVIFMMASQKPFSNGVHNKLWMHAQAEKFPKQRIVALRILHAFARAGNSAETSSPIKLRTLQKLLSGPSDVALEALRVISALSSSSVVTNSSEGEPVQPILRILNEDSLFRSIKRLFFREILRSNDNTKWFLIVQSTIHIIMNLAKSVDQMLPDFTATLLYRVKRAAEFHMFYDEMAKKGSPLQKEVALQRRDYWAVNWTRITERTIAFIGELGSRIIMYLHEVFPQIYKQYDALMRTASENEMKLAEEPARLVSNLELMMTRKKSMFKHSTVDKSGEADDVLRSVTNSLLEQRLLRDGRLLGRIFPLINYGLLAKSSPSRIRHAAALAYGKFISLSSHVAERGAPVLYTMVSRSPSEVVRASLLAACADLASLIPNTSDLYVTNLYKMCRDSHPAVRESALLVLSYVVTNGMTQPRGTLSEAARCLCDSVPTVNQIARGFFSDYSKLEEHNHGLIDLLPGFVTRLSTGPEKLPFHQFQEVFDFIGSLVKDKKAAILDRLVTLICQKFPSLDSMSKSSSDSAKYISYSLSKFPLSEKSFNTLKDSVRVFAPFLPIPEVYNHLMDIVSQYSKSTKNAETKGKAEALARQLESIKKEGYTKDILQSPTHTPKARPQKKRAAPKRQRIMRVNQFLPRFFAQSSGIKGTEDQIRADDPCCDPANPLELPFSEISVAQYRIQSGIVKTNCRRSRLLSGLFDMDLYLKMEVNQDTGSFKERGARYALMRLDDAEKKNGVCQSIFKKADSYTEISIK</sequence>
<dbReference type="InterPro" id="IPR000246">
    <property type="entry name" value="Peptidase_T2"/>
</dbReference>
<dbReference type="InterPro" id="IPR032682">
    <property type="entry name" value="Cnd1_C"/>
</dbReference>
<keyword evidence="13" id="KW-1185">Reference proteome</keyword>
<proteinExistence type="inferred from homology"/>
<dbReference type="PANTHER" id="PTHR14222:SF2">
    <property type="entry name" value="CONDENSIN COMPLEX SUBUNIT 1"/>
    <property type="match status" value="1"/>
</dbReference>
<keyword evidence="6" id="KW-0539">Nucleus</keyword>
<reference evidence="12" key="1">
    <citation type="submission" date="2020-10" db="EMBL/GenBank/DDBJ databases">
        <authorList>
            <person name="Kikuchi T."/>
        </authorList>
    </citation>
    <scope>NUCLEOTIDE SEQUENCE</scope>
    <source>
        <strain evidence="12">NKZ352</strain>
    </source>
</reference>
<feature type="domain" description="Condensin complex subunit 1 C-terminal" evidence="11">
    <location>
        <begin position="1424"/>
        <end position="1572"/>
    </location>
</feature>
<keyword evidence="3" id="KW-0132">Cell division</keyword>
<dbReference type="InterPro" id="IPR029055">
    <property type="entry name" value="Ntn_hydrolases_N"/>
</dbReference>
<dbReference type="GO" id="GO:0042393">
    <property type="term" value="F:histone binding"/>
    <property type="evidence" value="ECO:0007669"/>
    <property type="project" value="TreeGrafter"/>
</dbReference>
<evidence type="ECO:0000313" key="12">
    <source>
        <dbReference type="EMBL" id="CAD6188073.1"/>
    </source>
</evidence>
<dbReference type="GO" id="GO:0004298">
    <property type="term" value="F:threonine-type endopeptidase activity"/>
    <property type="evidence" value="ECO:0007669"/>
    <property type="project" value="InterPro"/>
</dbReference>
<protein>
    <recommendedName>
        <fullName evidence="11">Condensin complex subunit 1 C-terminal domain-containing protein</fullName>
    </recommendedName>
</protein>
<dbReference type="GO" id="GO:0005634">
    <property type="term" value="C:nucleus"/>
    <property type="evidence" value="ECO:0007669"/>
    <property type="project" value="UniProtKB-SubCell"/>
</dbReference>
<evidence type="ECO:0000256" key="10">
    <source>
        <dbReference type="SAM" id="MobiDB-lite"/>
    </source>
</evidence>
<dbReference type="GO" id="GO:0000796">
    <property type="term" value="C:condensin complex"/>
    <property type="evidence" value="ECO:0007669"/>
    <property type="project" value="TreeGrafter"/>
</dbReference>
<keyword evidence="5" id="KW-0226">DNA condensation</keyword>
<organism evidence="12 13">
    <name type="scientific">Caenorhabditis auriculariae</name>
    <dbReference type="NCBI Taxonomy" id="2777116"/>
    <lineage>
        <taxon>Eukaryota</taxon>
        <taxon>Metazoa</taxon>
        <taxon>Ecdysozoa</taxon>
        <taxon>Nematoda</taxon>
        <taxon>Chromadorea</taxon>
        <taxon>Rhabditida</taxon>
        <taxon>Rhabditina</taxon>
        <taxon>Rhabditomorpha</taxon>
        <taxon>Rhabditoidea</taxon>
        <taxon>Rhabditidae</taxon>
        <taxon>Peloderinae</taxon>
        <taxon>Caenorhabditis</taxon>
    </lineage>
</organism>
<comment type="similarity">
    <text evidence="2">Belongs to the Ntn-hydrolase family.</text>
</comment>
<dbReference type="Pfam" id="PF12717">
    <property type="entry name" value="Cnd1"/>
    <property type="match status" value="1"/>
</dbReference>
<dbReference type="SUPFAM" id="SSF53686">
    <property type="entry name" value="Tryptophan synthase beta subunit-like PLP-dependent enzymes"/>
    <property type="match status" value="1"/>
</dbReference>
<feature type="active site" description="Nucleophile" evidence="8">
    <location>
        <position position="160"/>
    </location>
</feature>
<dbReference type="PANTHER" id="PTHR14222">
    <property type="entry name" value="CONDENSIN"/>
    <property type="match status" value="1"/>
</dbReference>
<name>A0A8S1GYM5_9PELO</name>
<evidence type="ECO:0000259" key="11">
    <source>
        <dbReference type="Pfam" id="PF12717"/>
    </source>
</evidence>
<dbReference type="GO" id="GO:0010032">
    <property type="term" value="P:meiotic chromosome condensation"/>
    <property type="evidence" value="ECO:0007669"/>
    <property type="project" value="TreeGrafter"/>
</dbReference>
<keyword evidence="4" id="KW-0498">Mitosis</keyword>
<dbReference type="InterPro" id="IPR026971">
    <property type="entry name" value="CND1/NCAPD3"/>
</dbReference>
<dbReference type="SUPFAM" id="SSF48371">
    <property type="entry name" value="ARM repeat"/>
    <property type="match status" value="1"/>
</dbReference>
<accession>A0A8S1GYM5</accession>
<evidence type="ECO:0000256" key="6">
    <source>
        <dbReference type="ARBA" id="ARBA00023242"/>
    </source>
</evidence>
<keyword evidence="7" id="KW-0131">Cell cycle</keyword>
<dbReference type="Pfam" id="PF01112">
    <property type="entry name" value="Asparaginase_2"/>
    <property type="match status" value="1"/>
</dbReference>
<evidence type="ECO:0000256" key="2">
    <source>
        <dbReference type="ARBA" id="ARBA00010872"/>
    </source>
</evidence>
<evidence type="ECO:0000256" key="8">
    <source>
        <dbReference type="PIRSR" id="PIRSR600246-1"/>
    </source>
</evidence>
<dbReference type="InterPro" id="IPR036052">
    <property type="entry name" value="TrpB-like_PALP_sf"/>
</dbReference>
<dbReference type="Gene3D" id="1.25.10.10">
    <property type="entry name" value="Leucine-rich Repeat Variant"/>
    <property type="match status" value="2"/>
</dbReference>
<evidence type="ECO:0000313" key="13">
    <source>
        <dbReference type="Proteomes" id="UP000835052"/>
    </source>
</evidence>